<sequence length="375" mass="40944">MHTTALPFLALALGLALASCTSMRSPIVPGAKPKDHGAIGATEGPAWKDGSLYFTDGQHINRMGPDGKTTVFRHNSSNGLLFDKEGRLVACETKMRRVTRTEKDGSITVLADRFEGKRFNSPNDLCTDSKGRIYFTDPRYGSRAGMEIQSRLGLGIFSLPGGFSNPQDTADFYHHCSEKKSKSKTLDALLDIGDSLKSFVPFVEGVYRINRPAKFPHGVCGLVYDVPNVTRIYCDGAERPNGILISPDNHYLYIADNNNSTHGGSRKLLRYTLDKNGDLKPGTQKVLFDWKDGRGPDGMKMDSAGRIYVAAGTNKATEFENTSFKAGCYILSPSGHLLDFIPVAPDECCNCAFGGKDGKTLFITSGSHLWSVPLR</sequence>
<accession>A0A7W7YAI1</accession>
<dbReference type="EC" id="3.1.1.17" evidence="4"/>
<evidence type="ECO:0000256" key="1">
    <source>
        <dbReference type="ARBA" id="ARBA00022801"/>
    </source>
</evidence>
<dbReference type="InterPro" id="IPR011042">
    <property type="entry name" value="6-blade_b-propeller_TolB-like"/>
</dbReference>
<dbReference type="Proteomes" id="UP000590740">
    <property type="component" value="Unassembled WGS sequence"/>
</dbReference>
<dbReference type="InterPro" id="IPR013658">
    <property type="entry name" value="SGL"/>
</dbReference>
<proteinExistence type="predicted"/>
<dbReference type="GO" id="GO:0004341">
    <property type="term" value="F:gluconolactonase activity"/>
    <property type="evidence" value="ECO:0007669"/>
    <property type="project" value="UniProtKB-EC"/>
</dbReference>
<organism evidence="4 5">
    <name type="scientific">Prosthecobacter vanneervenii</name>
    <dbReference type="NCBI Taxonomy" id="48466"/>
    <lineage>
        <taxon>Bacteria</taxon>
        <taxon>Pseudomonadati</taxon>
        <taxon>Verrucomicrobiota</taxon>
        <taxon>Verrucomicrobiia</taxon>
        <taxon>Verrucomicrobiales</taxon>
        <taxon>Verrucomicrobiaceae</taxon>
        <taxon>Prosthecobacter</taxon>
    </lineage>
</organism>
<dbReference type="EMBL" id="JACHIG010000004">
    <property type="protein sequence ID" value="MBB5032638.1"/>
    <property type="molecule type" value="Genomic_DNA"/>
</dbReference>
<dbReference type="Pfam" id="PF08450">
    <property type="entry name" value="SGL"/>
    <property type="match status" value="2"/>
</dbReference>
<evidence type="ECO:0000313" key="5">
    <source>
        <dbReference type="Proteomes" id="UP000590740"/>
    </source>
</evidence>
<dbReference type="AlphaFoldDB" id="A0A7W7YAI1"/>
<dbReference type="PANTHER" id="PTHR47572:SF4">
    <property type="entry name" value="LACTONASE DRP35"/>
    <property type="match status" value="1"/>
</dbReference>
<reference evidence="4 5" key="1">
    <citation type="submission" date="2020-08" db="EMBL/GenBank/DDBJ databases">
        <title>Genomic Encyclopedia of Type Strains, Phase IV (KMG-IV): sequencing the most valuable type-strain genomes for metagenomic binning, comparative biology and taxonomic classification.</title>
        <authorList>
            <person name="Goeker M."/>
        </authorList>
    </citation>
    <scope>NUCLEOTIDE SEQUENCE [LARGE SCALE GENOMIC DNA]</scope>
    <source>
        <strain evidence="4 5">DSM 12252</strain>
    </source>
</reference>
<gene>
    <name evidence="4" type="ORF">HNQ65_002220</name>
</gene>
<evidence type="ECO:0000256" key="2">
    <source>
        <dbReference type="SAM" id="SignalP"/>
    </source>
</evidence>
<dbReference type="InterPro" id="IPR051262">
    <property type="entry name" value="SMP-30/CGR1_Lactonase"/>
</dbReference>
<dbReference type="RefSeq" id="WP_184339559.1">
    <property type="nucleotide sequence ID" value="NZ_JACHIG010000004.1"/>
</dbReference>
<dbReference type="PANTHER" id="PTHR47572">
    <property type="entry name" value="LIPOPROTEIN-RELATED"/>
    <property type="match status" value="1"/>
</dbReference>
<keyword evidence="1 4" id="KW-0378">Hydrolase</keyword>
<keyword evidence="5" id="KW-1185">Reference proteome</keyword>
<feature type="domain" description="SMP-30/Gluconolactonase/LRE-like region" evidence="3">
    <location>
        <begin position="231"/>
        <end position="366"/>
    </location>
</feature>
<feature type="domain" description="SMP-30/Gluconolactonase/LRE-like region" evidence="3">
    <location>
        <begin position="42"/>
        <end position="146"/>
    </location>
</feature>
<evidence type="ECO:0000313" key="4">
    <source>
        <dbReference type="EMBL" id="MBB5032638.1"/>
    </source>
</evidence>
<protein>
    <submittedName>
        <fullName evidence="4">Gluconolactonase</fullName>
        <ecNumber evidence="4">3.1.1.17</ecNumber>
    </submittedName>
</protein>
<name>A0A7W7YAI1_9BACT</name>
<dbReference type="Gene3D" id="2.120.10.30">
    <property type="entry name" value="TolB, C-terminal domain"/>
    <property type="match status" value="2"/>
</dbReference>
<dbReference type="SUPFAM" id="SSF63829">
    <property type="entry name" value="Calcium-dependent phosphotriesterase"/>
    <property type="match status" value="1"/>
</dbReference>
<feature type="signal peptide" evidence="2">
    <location>
        <begin position="1"/>
        <end position="18"/>
    </location>
</feature>
<feature type="chain" id="PRO_5031434208" evidence="2">
    <location>
        <begin position="19"/>
        <end position="375"/>
    </location>
</feature>
<evidence type="ECO:0000259" key="3">
    <source>
        <dbReference type="Pfam" id="PF08450"/>
    </source>
</evidence>
<comment type="caution">
    <text evidence="4">The sequence shown here is derived from an EMBL/GenBank/DDBJ whole genome shotgun (WGS) entry which is preliminary data.</text>
</comment>
<keyword evidence="2" id="KW-0732">Signal</keyword>